<evidence type="ECO:0000313" key="1">
    <source>
        <dbReference type="EMBL" id="VDO71523.1"/>
    </source>
</evidence>
<gene>
    <name evidence="1" type="ORF">SMRZ_LOCUS6495</name>
</gene>
<dbReference type="Proteomes" id="UP000277204">
    <property type="component" value="Unassembled WGS sequence"/>
</dbReference>
<name>A0A183LRS0_9TREM</name>
<dbReference type="AlphaFoldDB" id="A0A183LRS0"/>
<evidence type="ECO:0000313" key="2">
    <source>
        <dbReference type="Proteomes" id="UP000277204"/>
    </source>
</evidence>
<accession>A0A183LRS0</accession>
<protein>
    <submittedName>
        <fullName evidence="1">Uncharacterized protein</fullName>
    </submittedName>
</protein>
<dbReference type="EMBL" id="UZAI01002436">
    <property type="protein sequence ID" value="VDO71523.1"/>
    <property type="molecule type" value="Genomic_DNA"/>
</dbReference>
<organism evidence="1 2">
    <name type="scientific">Schistosoma margrebowiei</name>
    <dbReference type="NCBI Taxonomy" id="48269"/>
    <lineage>
        <taxon>Eukaryota</taxon>
        <taxon>Metazoa</taxon>
        <taxon>Spiralia</taxon>
        <taxon>Lophotrochozoa</taxon>
        <taxon>Platyhelminthes</taxon>
        <taxon>Trematoda</taxon>
        <taxon>Digenea</taxon>
        <taxon>Strigeidida</taxon>
        <taxon>Schistosomatoidea</taxon>
        <taxon>Schistosomatidae</taxon>
        <taxon>Schistosoma</taxon>
    </lineage>
</organism>
<reference evidence="1 2" key="1">
    <citation type="submission" date="2018-11" db="EMBL/GenBank/DDBJ databases">
        <authorList>
            <consortium name="Pathogen Informatics"/>
        </authorList>
    </citation>
    <scope>NUCLEOTIDE SEQUENCE [LARGE SCALE GENOMIC DNA]</scope>
    <source>
        <strain evidence="1 2">Zambia</strain>
    </source>
</reference>
<sequence length="42" mass="4884">MGWCLTESLHGFEKIVWLLPTYVTYGEGEITAYQLKDEYAAR</sequence>
<proteinExistence type="predicted"/>
<keyword evidence="2" id="KW-1185">Reference proteome</keyword>